<evidence type="ECO:0000313" key="3">
    <source>
        <dbReference type="EMBL" id="USF86996.1"/>
    </source>
</evidence>
<keyword evidence="4" id="KW-1185">Reference proteome</keyword>
<keyword evidence="2" id="KW-0732">Signal</keyword>
<dbReference type="RefSeq" id="WP_039960721.1">
    <property type="nucleotide sequence ID" value="NZ_CP090569.1"/>
</dbReference>
<organism evidence="3 4">
    <name type="scientific">Candidatus Endoriftia persephonae</name>
    <dbReference type="NCBI Taxonomy" id="393765"/>
    <lineage>
        <taxon>Bacteria</taxon>
        <taxon>Pseudomonadati</taxon>
        <taxon>Pseudomonadota</taxon>
        <taxon>Gammaproteobacteria</taxon>
        <taxon>Chromatiales</taxon>
        <taxon>Sedimenticolaceae</taxon>
        <taxon>Candidatus Endoriftia</taxon>
    </lineage>
</organism>
<sequence>MSILPLSLLTILLLPTVPSALADDNRPDINSLNRQVSELLAAGQRLREQNLAARQRLQTLSQDLQEGWRRNQILDQQIQEQSRLYNETALSSPEIQAVQTDR</sequence>
<feature type="chain" id="PRO_5039951623" evidence="2">
    <location>
        <begin position="23"/>
        <end position="102"/>
    </location>
</feature>
<evidence type="ECO:0000256" key="2">
    <source>
        <dbReference type="SAM" id="SignalP"/>
    </source>
</evidence>
<dbReference type="Proteomes" id="UP001056649">
    <property type="component" value="Chromosome"/>
</dbReference>
<evidence type="ECO:0000256" key="1">
    <source>
        <dbReference type="SAM" id="Coils"/>
    </source>
</evidence>
<evidence type="ECO:0000313" key="4">
    <source>
        <dbReference type="Proteomes" id="UP001056649"/>
    </source>
</evidence>
<proteinExistence type="predicted"/>
<protein>
    <submittedName>
        <fullName evidence="3">Uncharacterized protein</fullName>
    </submittedName>
</protein>
<reference evidence="3" key="1">
    <citation type="journal article" date="2022" name="Mol. Ecol. Resour.">
        <title>The complete and closed genome of the facultative generalist Candidatus Endoriftia persephone from deep-sea hydrothermal vents.</title>
        <authorList>
            <person name="de Oliveira A.L."/>
            <person name="Srivastava A."/>
            <person name="Espada-Hinojosa S."/>
            <person name="Bright M."/>
        </authorList>
    </citation>
    <scope>NUCLEOTIDE SEQUENCE</scope>
    <source>
        <strain evidence="3">Tica-EPR-9o50.N</strain>
    </source>
</reference>
<dbReference type="AlphaFoldDB" id="A0A9J6ZW40"/>
<dbReference type="KEGG" id="eps:L0Y14_12745"/>
<name>A0A9J6ZW40_9GAMM</name>
<gene>
    <name evidence="3" type="ORF">L0Y14_12745</name>
</gene>
<feature type="coiled-coil region" evidence="1">
    <location>
        <begin position="29"/>
        <end position="63"/>
    </location>
</feature>
<keyword evidence="1" id="KW-0175">Coiled coil</keyword>
<accession>A0A9J6ZW40</accession>
<dbReference type="EMBL" id="CP090569">
    <property type="protein sequence ID" value="USF86996.1"/>
    <property type="molecule type" value="Genomic_DNA"/>
</dbReference>
<feature type="signal peptide" evidence="2">
    <location>
        <begin position="1"/>
        <end position="22"/>
    </location>
</feature>